<dbReference type="EMBL" id="BRXY01000203">
    <property type="protein sequence ID" value="GMH77033.1"/>
    <property type="molecule type" value="Genomic_DNA"/>
</dbReference>
<feature type="compositionally biased region" description="Gly residues" evidence="1">
    <location>
        <begin position="434"/>
        <end position="443"/>
    </location>
</feature>
<evidence type="ECO:0000256" key="1">
    <source>
        <dbReference type="SAM" id="MobiDB-lite"/>
    </source>
</evidence>
<reference evidence="3" key="1">
    <citation type="journal article" date="2023" name="Commun. Biol.">
        <title>Genome analysis of Parmales, the sister group of diatoms, reveals the evolutionary specialization of diatoms from phago-mixotrophs to photoautotrophs.</title>
        <authorList>
            <person name="Ban H."/>
            <person name="Sato S."/>
            <person name="Yoshikawa S."/>
            <person name="Yamada K."/>
            <person name="Nakamura Y."/>
            <person name="Ichinomiya M."/>
            <person name="Sato N."/>
            <person name="Blanc-Mathieu R."/>
            <person name="Endo H."/>
            <person name="Kuwata A."/>
            <person name="Ogata H."/>
        </authorList>
    </citation>
    <scope>NUCLEOTIDE SEQUENCE [LARGE SCALE GENOMIC DNA]</scope>
    <source>
        <strain evidence="3">NIES 3701</strain>
    </source>
</reference>
<evidence type="ECO:0000313" key="2">
    <source>
        <dbReference type="EMBL" id="GMH77033.1"/>
    </source>
</evidence>
<proteinExistence type="predicted"/>
<feature type="non-terminal residue" evidence="2">
    <location>
        <position position="1"/>
    </location>
</feature>
<accession>A0A9W7AXX0</accession>
<dbReference type="Proteomes" id="UP001165085">
    <property type="component" value="Unassembled WGS sequence"/>
</dbReference>
<feature type="compositionally biased region" description="Basic and acidic residues" evidence="1">
    <location>
        <begin position="301"/>
        <end position="310"/>
    </location>
</feature>
<dbReference type="OrthoDB" id="10633620at2759"/>
<sequence>QDAVLDVTRKSSSVRNKDGEVDTFTQLARSCGWRMKGGSGACLDREPVDPRHKNKPSVDRVAYKLFPPKNSTILGRRRTDILYEGYKVTEVKGEKEGFPVVQIEYSVEISLGGIFSSANFTRLFYHKQVRRLLEEWKEFAEDPVHWLDTGNAKKDAEEEEILEEALFKVADAGDKKDFGKLWGTNKRVSKGGHVTRLAPKTFGRQNSMFEPKKVAEKVEEKSEFKIILNREQKTTTNALKQPPTYGNPDKGPVSVQTVMFENQKEISKEQKKVFEMRNELKKLKEQLSQQSMNSKGNGPSKAEERRESRRLSQLSMSPSVPTGASPGRGGGGGKIKLTRTSALTGTGGKKKGGKAKEGVTIAMSNLSISGAQPKDEEEGGGTSNPLQARPKARQRASKQTEGEGGSGGGGTSSIEERLDRIKQKRGGPKRGARKGGGTPFDKL</sequence>
<dbReference type="AlphaFoldDB" id="A0A9W7AXX0"/>
<organism evidence="2 3">
    <name type="scientific">Triparma strigata</name>
    <dbReference type="NCBI Taxonomy" id="1606541"/>
    <lineage>
        <taxon>Eukaryota</taxon>
        <taxon>Sar</taxon>
        <taxon>Stramenopiles</taxon>
        <taxon>Ochrophyta</taxon>
        <taxon>Bolidophyceae</taxon>
        <taxon>Parmales</taxon>
        <taxon>Triparmaceae</taxon>
        <taxon>Triparma</taxon>
    </lineage>
</organism>
<evidence type="ECO:0000313" key="3">
    <source>
        <dbReference type="Proteomes" id="UP001165085"/>
    </source>
</evidence>
<feature type="region of interest" description="Disordered" evidence="1">
    <location>
        <begin position="269"/>
        <end position="443"/>
    </location>
</feature>
<keyword evidence="3" id="KW-1185">Reference proteome</keyword>
<feature type="compositionally biased region" description="Gly residues" evidence="1">
    <location>
        <begin position="402"/>
        <end position="411"/>
    </location>
</feature>
<feature type="compositionally biased region" description="Polar residues" evidence="1">
    <location>
        <begin position="286"/>
        <end position="297"/>
    </location>
</feature>
<gene>
    <name evidence="2" type="ORF">TrST_g5409</name>
</gene>
<protein>
    <submittedName>
        <fullName evidence="2">Uncharacterized protein</fullName>
    </submittedName>
</protein>
<name>A0A9W7AXX0_9STRA</name>
<feature type="compositionally biased region" description="Basic and acidic residues" evidence="1">
    <location>
        <begin position="269"/>
        <end position="285"/>
    </location>
</feature>
<feature type="compositionally biased region" description="Basic residues" evidence="1">
    <location>
        <begin position="422"/>
        <end position="433"/>
    </location>
</feature>
<comment type="caution">
    <text evidence="2">The sequence shown here is derived from an EMBL/GenBank/DDBJ whole genome shotgun (WGS) entry which is preliminary data.</text>
</comment>